<feature type="domain" description="Aminomethyltransferase C-terminal" evidence="10">
    <location>
        <begin position="283"/>
        <end position="359"/>
    </location>
</feature>
<evidence type="ECO:0000256" key="3">
    <source>
        <dbReference type="ARBA" id="ARBA00022576"/>
    </source>
</evidence>
<dbReference type="NCBIfam" id="NF001567">
    <property type="entry name" value="PRK00389.1"/>
    <property type="match status" value="1"/>
</dbReference>
<comment type="similarity">
    <text evidence="1 7">Belongs to the GcvT family.</text>
</comment>
<dbReference type="HOGENOM" id="CLU_007884_10_2_12"/>
<dbReference type="eggNOG" id="COG0404">
    <property type="taxonomic scope" value="Bacteria"/>
</dbReference>
<dbReference type="SUPFAM" id="SSF101790">
    <property type="entry name" value="Aminomethyltransferase beta-barrel domain"/>
    <property type="match status" value="1"/>
</dbReference>
<evidence type="ECO:0000256" key="2">
    <source>
        <dbReference type="ARBA" id="ARBA00012616"/>
    </source>
</evidence>
<name>F4GLN4_PARC1</name>
<dbReference type="InterPro" id="IPR029043">
    <property type="entry name" value="GcvT/YgfZ_C"/>
</dbReference>
<dbReference type="Proteomes" id="UP000007939">
    <property type="component" value="Chromosome"/>
</dbReference>
<evidence type="ECO:0000256" key="6">
    <source>
        <dbReference type="ARBA" id="ARBA00047665"/>
    </source>
</evidence>
<dbReference type="EC" id="2.1.2.10" evidence="2 7"/>
<gene>
    <name evidence="7" type="primary">gcvT</name>
    <name evidence="11" type="ordered locus">Spico_1217</name>
</gene>
<organism evidence="11 12">
    <name type="scientific">Parasphaerochaeta coccoides (strain ATCC BAA-1237 / DSM 17374 / SPN1)</name>
    <name type="common">Sphaerochaeta coccoides</name>
    <dbReference type="NCBI Taxonomy" id="760011"/>
    <lineage>
        <taxon>Bacteria</taxon>
        <taxon>Pseudomonadati</taxon>
        <taxon>Spirochaetota</taxon>
        <taxon>Spirochaetia</taxon>
        <taxon>Spirochaetales</taxon>
        <taxon>Sphaerochaetaceae</taxon>
        <taxon>Parasphaerochaeta</taxon>
    </lineage>
</organism>
<proteinExistence type="inferred from homology"/>
<evidence type="ECO:0000256" key="1">
    <source>
        <dbReference type="ARBA" id="ARBA00008609"/>
    </source>
</evidence>
<dbReference type="InterPro" id="IPR027266">
    <property type="entry name" value="TrmE/GcvT-like"/>
</dbReference>
<dbReference type="GO" id="GO:0004047">
    <property type="term" value="F:aminomethyltransferase activity"/>
    <property type="evidence" value="ECO:0007669"/>
    <property type="project" value="UniProtKB-UniRule"/>
</dbReference>
<dbReference type="AlphaFoldDB" id="F4GLN4"/>
<dbReference type="GO" id="GO:0005960">
    <property type="term" value="C:glycine cleavage complex"/>
    <property type="evidence" value="ECO:0007669"/>
    <property type="project" value="InterPro"/>
</dbReference>
<dbReference type="GO" id="GO:0008483">
    <property type="term" value="F:transaminase activity"/>
    <property type="evidence" value="ECO:0007669"/>
    <property type="project" value="UniProtKB-KW"/>
</dbReference>
<reference evidence="12" key="1">
    <citation type="submission" date="2011-04" db="EMBL/GenBank/DDBJ databases">
        <title>The complete genome of Spirochaeta coccoides DSM 17374.</title>
        <authorList>
            <person name="Lucas S."/>
            <person name="Copeland A."/>
            <person name="Lapidus A."/>
            <person name="Bruce D."/>
            <person name="Goodwin L."/>
            <person name="Pitluck S."/>
            <person name="Peters L."/>
            <person name="Kyrpides N."/>
            <person name="Mavromatis K."/>
            <person name="Pagani I."/>
            <person name="Ivanova N."/>
            <person name="Ovchinnikova G."/>
            <person name="Lu M."/>
            <person name="Detter J.C."/>
            <person name="Tapia R."/>
            <person name="Han C."/>
            <person name="Land M."/>
            <person name="Hauser L."/>
            <person name="Markowitz V."/>
            <person name="Cheng J.-F."/>
            <person name="Hugenholtz P."/>
            <person name="Woyke T."/>
            <person name="Wu D."/>
            <person name="Spring S."/>
            <person name="Schroeder M."/>
            <person name="Brambilla E."/>
            <person name="Klenk H.-P."/>
            <person name="Eisen J.A."/>
        </authorList>
    </citation>
    <scope>NUCLEOTIDE SEQUENCE [LARGE SCALE GENOMIC DNA]</scope>
    <source>
        <strain evidence="12">ATCC BAA-1237 / DSM 17374 / SPN1</strain>
    </source>
</reference>
<dbReference type="PIRSF" id="PIRSF006487">
    <property type="entry name" value="GcvT"/>
    <property type="match status" value="1"/>
</dbReference>
<dbReference type="Gene3D" id="4.10.1250.10">
    <property type="entry name" value="Aminomethyltransferase fragment"/>
    <property type="match status" value="1"/>
</dbReference>
<dbReference type="InterPro" id="IPR006222">
    <property type="entry name" value="GCVT_N"/>
</dbReference>
<evidence type="ECO:0000256" key="8">
    <source>
        <dbReference type="PIRSR" id="PIRSR006487-1"/>
    </source>
</evidence>
<dbReference type="PANTHER" id="PTHR43757:SF2">
    <property type="entry name" value="AMINOMETHYLTRANSFERASE, MITOCHONDRIAL"/>
    <property type="match status" value="1"/>
</dbReference>
<keyword evidence="3 7" id="KW-0032">Aminotransferase</keyword>
<reference evidence="11 12" key="2">
    <citation type="journal article" date="2012" name="Stand. Genomic Sci.">
        <title>Complete genome sequence of the termite hindgut bacterium Spirochaeta coccoides type strain (SPN1(T)), reclassification in the genus Sphaerochaeta as Sphaerochaeta coccoides comb. nov. and emendations of the family Spirochaetaceae and the genus Sphaerochaeta.</title>
        <authorList>
            <person name="Abt B."/>
            <person name="Han C."/>
            <person name="Scheuner C."/>
            <person name="Lu M."/>
            <person name="Lapidus A."/>
            <person name="Nolan M."/>
            <person name="Lucas S."/>
            <person name="Hammon N."/>
            <person name="Deshpande S."/>
            <person name="Cheng J.F."/>
            <person name="Tapia R."/>
            <person name="Goodwin L.A."/>
            <person name="Pitluck S."/>
            <person name="Liolios K."/>
            <person name="Pagani I."/>
            <person name="Ivanova N."/>
            <person name="Mavromatis K."/>
            <person name="Mikhailova N."/>
            <person name="Huntemann M."/>
            <person name="Pati A."/>
            <person name="Chen A."/>
            <person name="Palaniappan K."/>
            <person name="Land M."/>
            <person name="Hauser L."/>
            <person name="Brambilla E.M."/>
            <person name="Rohde M."/>
            <person name="Spring S."/>
            <person name="Gronow S."/>
            <person name="Goker M."/>
            <person name="Woyke T."/>
            <person name="Bristow J."/>
            <person name="Eisen J.A."/>
            <person name="Markowitz V."/>
            <person name="Hugenholtz P."/>
            <person name="Kyrpides N.C."/>
            <person name="Klenk H.P."/>
            <person name="Detter J.C."/>
        </authorList>
    </citation>
    <scope>NUCLEOTIDE SEQUENCE [LARGE SCALE GENOMIC DNA]</scope>
    <source>
        <strain evidence="12">ATCC BAA-1237 / DSM 17374 / SPN1</strain>
    </source>
</reference>
<dbReference type="RefSeq" id="WP_013739823.1">
    <property type="nucleotide sequence ID" value="NC_015436.1"/>
</dbReference>
<dbReference type="KEGG" id="scc:Spico_1217"/>
<dbReference type="Gene3D" id="2.40.30.110">
    <property type="entry name" value="Aminomethyltransferase beta-barrel domains"/>
    <property type="match status" value="1"/>
</dbReference>
<evidence type="ECO:0000259" key="9">
    <source>
        <dbReference type="Pfam" id="PF01571"/>
    </source>
</evidence>
<dbReference type="Pfam" id="PF01571">
    <property type="entry name" value="GCV_T"/>
    <property type="match status" value="1"/>
</dbReference>
<dbReference type="NCBIfam" id="TIGR00528">
    <property type="entry name" value="gcvT"/>
    <property type="match status" value="1"/>
</dbReference>
<keyword evidence="4 7" id="KW-0808">Transferase</keyword>
<evidence type="ECO:0000313" key="11">
    <source>
        <dbReference type="EMBL" id="AEC02428.1"/>
    </source>
</evidence>
<dbReference type="GO" id="GO:0019464">
    <property type="term" value="P:glycine decarboxylation via glycine cleavage system"/>
    <property type="evidence" value="ECO:0007669"/>
    <property type="project" value="UniProtKB-UniRule"/>
</dbReference>
<dbReference type="PANTHER" id="PTHR43757">
    <property type="entry name" value="AMINOMETHYLTRANSFERASE"/>
    <property type="match status" value="1"/>
</dbReference>
<dbReference type="HAMAP" id="MF_00259">
    <property type="entry name" value="GcvT"/>
    <property type="match status" value="1"/>
</dbReference>
<keyword evidence="12" id="KW-1185">Reference proteome</keyword>
<comment type="function">
    <text evidence="7">The glycine cleavage system catalyzes the degradation of glycine.</text>
</comment>
<dbReference type="InterPro" id="IPR013977">
    <property type="entry name" value="GcvT_C"/>
</dbReference>
<feature type="binding site" evidence="8">
    <location>
        <position position="197"/>
    </location>
    <ligand>
        <name>substrate</name>
    </ligand>
</feature>
<comment type="subunit">
    <text evidence="7">The glycine cleavage system is composed of four proteins: P, T, L and H.</text>
</comment>
<evidence type="ECO:0000256" key="5">
    <source>
        <dbReference type="ARBA" id="ARBA00031395"/>
    </source>
</evidence>
<dbReference type="Gene3D" id="3.30.1360.120">
    <property type="entry name" value="Probable tRNA modification gtpase trme, domain 1"/>
    <property type="match status" value="1"/>
</dbReference>
<comment type="catalytic activity">
    <reaction evidence="6 7">
        <text>N(6)-[(R)-S(8)-aminomethyldihydrolipoyl]-L-lysyl-[protein] + (6S)-5,6,7,8-tetrahydrofolate = N(6)-[(R)-dihydrolipoyl]-L-lysyl-[protein] + (6R)-5,10-methylene-5,6,7,8-tetrahydrofolate + NH4(+)</text>
        <dbReference type="Rhea" id="RHEA:16945"/>
        <dbReference type="Rhea" id="RHEA-COMP:10475"/>
        <dbReference type="Rhea" id="RHEA-COMP:10492"/>
        <dbReference type="ChEBI" id="CHEBI:15636"/>
        <dbReference type="ChEBI" id="CHEBI:28938"/>
        <dbReference type="ChEBI" id="CHEBI:57453"/>
        <dbReference type="ChEBI" id="CHEBI:83100"/>
        <dbReference type="ChEBI" id="CHEBI:83143"/>
        <dbReference type="EC" id="2.1.2.10"/>
    </reaction>
</comment>
<dbReference type="InterPro" id="IPR022903">
    <property type="entry name" value="GcvT_bac"/>
</dbReference>
<evidence type="ECO:0000256" key="4">
    <source>
        <dbReference type="ARBA" id="ARBA00022679"/>
    </source>
</evidence>
<dbReference type="OrthoDB" id="9774591at2"/>
<accession>F4GLN4</accession>
<evidence type="ECO:0000256" key="7">
    <source>
        <dbReference type="HAMAP-Rule" id="MF_00259"/>
    </source>
</evidence>
<protein>
    <recommendedName>
        <fullName evidence="2 7">Aminomethyltransferase</fullName>
        <ecNumber evidence="2 7">2.1.2.10</ecNumber>
    </recommendedName>
    <alternativeName>
        <fullName evidence="5 7">Glycine cleavage system T protein</fullName>
    </alternativeName>
</protein>
<dbReference type="Pfam" id="PF08669">
    <property type="entry name" value="GCV_T_C"/>
    <property type="match status" value="1"/>
</dbReference>
<evidence type="ECO:0000313" key="12">
    <source>
        <dbReference type="Proteomes" id="UP000007939"/>
    </source>
</evidence>
<sequence>MELKTPLYAWHEAHGGRMVSFGGYVLPVQYQDGVIAEHKAVRAHAGLFDISHMAEMTLEGPDALENIQRIFTNDFRNMKKGRVRYTLMCNEKGGILDDLVVCKMDEDRYFMVLNASNRAKDAAWIQEHLEGDVRFTDISDSTALIALQGPAAPAILARLAEPAVIPEKYYTLVEDGRVGDISCIISRTGYTGELGYEFFCAPADAQRLWELLLATGAPDGLVPCGLAARDTLRLEAAMPLYGHEMDEDTTPFQAGLHFAVKMDKGDFIGRNALDGMEAPDVVRVGLEVTSRGIVREHEDIYLGEKKIGHTTSGTMCPGIGKAVAMAYVEKEASAEGTELEADVRGRRIGVKVIALPFYKRT</sequence>
<dbReference type="Gene3D" id="3.30.70.1400">
    <property type="entry name" value="Aminomethyltransferase beta-barrel domains"/>
    <property type="match status" value="1"/>
</dbReference>
<dbReference type="SUPFAM" id="SSF103025">
    <property type="entry name" value="Folate-binding domain"/>
    <property type="match status" value="1"/>
</dbReference>
<dbReference type="GO" id="GO:0005829">
    <property type="term" value="C:cytosol"/>
    <property type="evidence" value="ECO:0007669"/>
    <property type="project" value="TreeGrafter"/>
</dbReference>
<dbReference type="FunFam" id="4.10.1250.10:FF:000001">
    <property type="entry name" value="Aminomethyltransferase"/>
    <property type="match status" value="1"/>
</dbReference>
<evidence type="ECO:0000259" key="10">
    <source>
        <dbReference type="Pfam" id="PF08669"/>
    </source>
</evidence>
<dbReference type="InterPro" id="IPR028896">
    <property type="entry name" value="GcvT/YgfZ/DmdA"/>
</dbReference>
<dbReference type="InterPro" id="IPR006223">
    <property type="entry name" value="GcvT"/>
</dbReference>
<dbReference type="STRING" id="760011.Spico_1217"/>
<feature type="domain" description="GCVT N-terminal" evidence="9">
    <location>
        <begin position="7"/>
        <end position="264"/>
    </location>
</feature>
<dbReference type="FunFam" id="3.30.70.1400:FF:000001">
    <property type="entry name" value="Aminomethyltransferase"/>
    <property type="match status" value="1"/>
</dbReference>
<dbReference type="EMBL" id="CP002659">
    <property type="protein sequence ID" value="AEC02428.1"/>
    <property type="molecule type" value="Genomic_DNA"/>
</dbReference>